<dbReference type="GO" id="GO:0000228">
    <property type="term" value="C:nuclear chromosome"/>
    <property type="evidence" value="ECO:0007669"/>
    <property type="project" value="TreeGrafter"/>
</dbReference>
<feature type="coiled-coil region" evidence="13">
    <location>
        <begin position="273"/>
        <end position="312"/>
    </location>
</feature>
<feature type="region of interest" description="Disordered" evidence="14">
    <location>
        <begin position="927"/>
        <end position="986"/>
    </location>
</feature>
<dbReference type="FunFam" id="1.20.920.10:FF:000086">
    <property type="entry name" value="ATP-dependent chromatin assembly factor large subunit"/>
    <property type="match status" value="1"/>
</dbReference>
<dbReference type="InterPro" id="IPR001965">
    <property type="entry name" value="Znf_PHD"/>
</dbReference>
<evidence type="ECO:0000259" key="17">
    <source>
        <dbReference type="PROSITE" id="PS50827"/>
    </source>
</evidence>
<dbReference type="Pfam" id="PF10537">
    <property type="entry name" value="WAC_Acf1_DNA_bd"/>
    <property type="match status" value="1"/>
</dbReference>
<evidence type="ECO:0000313" key="20">
    <source>
        <dbReference type="RefSeq" id="XP_001358956.3"/>
    </source>
</evidence>
<dbReference type="GO" id="GO:0003677">
    <property type="term" value="F:DNA binding"/>
    <property type="evidence" value="ECO:0007669"/>
    <property type="project" value="TreeGrafter"/>
</dbReference>
<accession>A0A6I8UQ14</accession>
<dbReference type="PROSITE" id="PS50016">
    <property type="entry name" value="ZF_PHD_2"/>
    <property type="match status" value="2"/>
</dbReference>
<dbReference type="InterPro" id="IPR028942">
    <property type="entry name" value="WHIM1_dom"/>
</dbReference>
<dbReference type="GO" id="GO:0008623">
    <property type="term" value="C:CHRAC"/>
    <property type="evidence" value="ECO:0007669"/>
    <property type="project" value="TreeGrafter"/>
</dbReference>
<feature type="region of interest" description="Disordered" evidence="14">
    <location>
        <begin position="1136"/>
        <end position="1274"/>
    </location>
</feature>
<evidence type="ECO:0000256" key="4">
    <source>
        <dbReference type="ARBA" id="ARBA00022833"/>
    </source>
</evidence>
<evidence type="ECO:0000256" key="2">
    <source>
        <dbReference type="ARBA" id="ARBA00022723"/>
    </source>
</evidence>
<dbReference type="SUPFAM" id="SSF47370">
    <property type="entry name" value="Bromodomain"/>
    <property type="match status" value="1"/>
</dbReference>
<keyword evidence="9 12" id="KW-0539">Nucleus</keyword>
<evidence type="ECO:0000256" key="13">
    <source>
        <dbReference type="SAM" id="Coils"/>
    </source>
</evidence>
<evidence type="ECO:0000256" key="3">
    <source>
        <dbReference type="ARBA" id="ARBA00022771"/>
    </source>
</evidence>
<evidence type="ECO:0000256" key="8">
    <source>
        <dbReference type="ARBA" id="ARBA00023163"/>
    </source>
</evidence>
<evidence type="ECO:0000256" key="11">
    <source>
        <dbReference type="PROSITE-ProRule" id="PRU00146"/>
    </source>
</evidence>
<dbReference type="GO" id="GO:0031445">
    <property type="term" value="P:regulation of heterochromatin formation"/>
    <property type="evidence" value="ECO:0007669"/>
    <property type="project" value="TreeGrafter"/>
</dbReference>
<feature type="compositionally biased region" description="Low complexity" evidence="14">
    <location>
        <begin position="1367"/>
        <end position="1383"/>
    </location>
</feature>
<dbReference type="InterPro" id="IPR013083">
    <property type="entry name" value="Znf_RING/FYVE/PHD"/>
</dbReference>
<name>A0A6I8UQ14_DROPS</name>
<reference evidence="20" key="2">
    <citation type="submission" date="2025-08" db="UniProtKB">
        <authorList>
            <consortium name="RefSeq"/>
        </authorList>
    </citation>
    <scope>IDENTIFICATION</scope>
    <source>
        <strain evidence="20">MV-25-SWS-2005</strain>
        <tissue evidence="20">Whole body</tissue>
    </source>
</reference>
<keyword evidence="6 13" id="KW-0175">Coiled coil</keyword>
<evidence type="ECO:0000259" key="16">
    <source>
        <dbReference type="PROSITE" id="PS50016"/>
    </source>
</evidence>
<feature type="region of interest" description="Disordered" evidence="14">
    <location>
        <begin position="1317"/>
        <end position="1394"/>
    </location>
</feature>
<dbReference type="SMART" id="SM00249">
    <property type="entry name" value="PHD"/>
    <property type="match status" value="2"/>
</dbReference>
<keyword evidence="19" id="KW-1185">Reference proteome</keyword>
<dbReference type="PROSITE" id="PS50827">
    <property type="entry name" value="DDT"/>
    <property type="match status" value="1"/>
</dbReference>
<dbReference type="PROSITE" id="PS01359">
    <property type="entry name" value="ZF_PHD_1"/>
    <property type="match status" value="2"/>
</dbReference>
<evidence type="ECO:0000256" key="14">
    <source>
        <dbReference type="SAM" id="MobiDB-lite"/>
    </source>
</evidence>
<dbReference type="PANTHER" id="PTHR46510">
    <property type="entry name" value="BROMODOMAIN ADJACENT TO ZINC FINGER DOMAIN PROTEIN 1A"/>
    <property type="match status" value="1"/>
</dbReference>
<dbReference type="Pfam" id="PF00439">
    <property type="entry name" value="Bromodomain"/>
    <property type="match status" value="1"/>
</dbReference>
<sequence length="1515" mass="174470">MPICKREGFDLNQKEGKSDTFHDNDWVFCCYITNRIFRDYENYFRHVMAINSTVWQCEATGRESLTYEEAQKSERAARKKMEQFKQSLRAPVLLVVEHARQSAMKTLNLMVAKFLRKRYFINEEVSVVTKKNTVYVVVAITPGKSKPVPSTEIYEDTDALQYRLKAVKGDASTEITVPFDQIRRQRLEFNMENLGMFIKNNVTRVDGILRPKPEAYKQYVTDAGISFASIFIGKMPRYSPSKIKRPEAKETSSKKQSTLNKYIVSDVSEESAAKAKEKAKASAKLLAEEMERARLEKAAKLAVLEREKAEKKAQLMERVESECNSLLTKTDDLERCDQRVLPRYKPIVTLLPEKLLGDAFMMREFMHTYAGLLSGVEVFRQNLSFYEMTRALSAREVAGPLSDIILVLLGTVFDLQKEEEDECAVSYMLGRYTAPSEPYISMSQATRSHYYSKRHFSFKINELPLDALTLSEVLRLHLLSSGAIVNEKAEKWRIMYRNGYASREDPGLELRLQHPHILRSLKNSPVYQLSFSDIMRVIRCLMSQILTYSGTINLIEERMEQTYKAKVELRTLIQVENRRLAALEMSKRKLTHEHHLACSAEELKNDPAKKQSLLEKLNKGIAELHAKSDTQHRKHEAQVLALHSQLFNFLVFLGMDRCYRKYYVLESMPGIFVEHSPDNLDTCLEQPPLNKPQSEVSNQAQLPKNRRELRIYLLKLYGEEKSRKRAKQSLENKENQEHRINGDAEPMEVAEAEPLEDPTQHELMMCSGDRRNCIVHDHEQRQRWSYIYKAEDIDELLKSLNPLGHRESGLLEEINGLRTLIEQHVSTCPADMLTLESDQQRKKFLSAMHSETRKYCEANFGLPEDTNLNEVMQLHLVDRILQFERDIYTGDLGRLKVKDMEKWRNDLLEGNYDPQIKLQWGPGGKLEDLAAAGSDHESHEDYEDEEKSAVPVGKYATQPYRDPGQYLGPASNADELVESADEERLEPQSEAEMESLQAKVRNMAGALLQVEQAIGRRFLKPPYGMKKWDPKQDALKQECEARLHQWEVSLMESTSYAQLFLHFNMLHDCIQWIRSTNKSLCKVCRRGSDPDKMLLCDECNGGTHMFCMKPKMRSVPKGHWYCNECVKNLGLKNANDEKEKKTAAQRKRKFIVEEEDEDDTEEEDGEDTEEQEEEDEEEEDGTDGKSETSTHSSTNKLNGRPSRRPRGRPSKKKRLTSKEIEVAIVDDDDDGDEATEESEPLGSEVGDEGSVETTAGEDEDVEENENEEGEESDDDKVCQVCFYDGSEIRCVRCSLYYHLDCAQLKRQPRADFVCKKCKTSETQRPRRRNSHVNGHDDDDDDRDEPPTKRSRSSRNSLRISLDKSARHSGSNNNNNNSSTNNNNNHRRSGRRMNDNLPLNSAALYDLLEQIMKHKASWPFLRPVLTSEVPDYHQIIKTPMDLAKVKSKLNMGAYQLNEEVLNDIQLVFRNCDLYNVEGNEIYDAGCQLEKFVIERCRDMQLPFRPSDMNDEGVAIC</sequence>
<dbReference type="InterPro" id="IPR059153">
    <property type="entry name" value="NSD_PHD-1st"/>
</dbReference>
<dbReference type="FunCoup" id="A0A6I8UQ14">
    <property type="interactions" value="1475"/>
</dbReference>
<dbReference type="InterPro" id="IPR019786">
    <property type="entry name" value="Zinc_finger_PHD-type_CS"/>
</dbReference>
<keyword evidence="2" id="KW-0479">Metal-binding</keyword>
<dbReference type="GO" id="GO:0006338">
    <property type="term" value="P:chromatin remodeling"/>
    <property type="evidence" value="ECO:0007669"/>
    <property type="project" value="InterPro"/>
</dbReference>
<dbReference type="RefSeq" id="XP_001358956.3">
    <property type="nucleotide sequence ID" value="XM_001358919.5"/>
</dbReference>
<evidence type="ECO:0000256" key="7">
    <source>
        <dbReference type="ARBA" id="ARBA00023117"/>
    </source>
</evidence>
<keyword evidence="5" id="KW-0805">Transcription regulation</keyword>
<dbReference type="InParanoid" id="A0A6I8UQ14"/>
<dbReference type="PROSITE" id="PS50014">
    <property type="entry name" value="BROMODOMAIN_2"/>
    <property type="match status" value="1"/>
</dbReference>
<keyword evidence="7 10" id="KW-0103">Bromodomain</keyword>
<evidence type="ECO:0000259" key="15">
    <source>
        <dbReference type="PROSITE" id="PS50014"/>
    </source>
</evidence>
<feature type="domain" description="WAC" evidence="18">
    <location>
        <begin position="25"/>
        <end position="131"/>
    </location>
</feature>
<dbReference type="KEGG" id="dpo:4801941"/>
<dbReference type="InterPro" id="IPR028941">
    <property type="entry name" value="WHIM2_dom"/>
</dbReference>
<dbReference type="SMART" id="SM00571">
    <property type="entry name" value="DDT"/>
    <property type="match status" value="1"/>
</dbReference>
<evidence type="ECO:0000256" key="12">
    <source>
        <dbReference type="PROSITE-ProRule" id="PRU00475"/>
    </source>
</evidence>
<evidence type="ECO:0000256" key="1">
    <source>
        <dbReference type="ARBA" id="ARBA00004123"/>
    </source>
</evidence>
<dbReference type="Pfam" id="PF15613">
    <property type="entry name" value="WSD"/>
    <property type="match status" value="1"/>
</dbReference>
<dbReference type="InterPro" id="IPR011011">
    <property type="entry name" value="Znf_FYVE_PHD"/>
</dbReference>
<feature type="domain" description="DDT" evidence="17">
    <location>
        <begin position="353"/>
        <end position="418"/>
    </location>
</feature>
<dbReference type="Pfam" id="PF00628">
    <property type="entry name" value="PHD"/>
    <property type="match status" value="1"/>
</dbReference>
<reference evidence="19" key="1">
    <citation type="submission" date="2024-06" db="UniProtKB">
        <authorList>
            <consortium name="RefSeq"/>
        </authorList>
    </citation>
    <scope>NUCLEOTIDE SEQUENCE [LARGE SCALE GENOMIC DNA]</scope>
    <source>
        <strain evidence="19">MV2-25</strain>
    </source>
</reference>
<dbReference type="Pfam" id="PF15612">
    <property type="entry name" value="WHIM1"/>
    <property type="match status" value="1"/>
</dbReference>
<evidence type="ECO:0000256" key="6">
    <source>
        <dbReference type="ARBA" id="ARBA00023054"/>
    </source>
</evidence>
<dbReference type="Pfam" id="PF23011">
    <property type="entry name" value="PHD-1st_NSD"/>
    <property type="match status" value="1"/>
</dbReference>
<dbReference type="SUPFAM" id="SSF57903">
    <property type="entry name" value="FYVE/PHD zinc finger"/>
    <property type="match status" value="2"/>
</dbReference>
<feature type="compositionally biased region" description="Acidic residues" evidence="14">
    <location>
        <begin position="1224"/>
        <end position="1274"/>
    </location>
</feature>
<feature type="compositionally biased region" description="Acidic residues" evidence="14">
    <location>
        <begin position="1153"/>
        <end position="1181"/>
    </location>
</feature>
<evidence type="ECO:0000256" key="5">
    <source>
        <dbReference type="ARBA" id="ARBA00023015"/>
    </source>
</evidence>
<evidence type="ECO:0000256" key="10">
    <source>
        <dbReference type="PROSITE-ProRule" id="PRU00035"/>
    </source>
</evidence>
<keyword evidence="3 11" id="KW-0863">Zinc-finger</keyword>
<evidence type="ECO:0000259" key="18">
    <source>
        <dbReference type="PROSITE" id="PS51136"/>
    </source>
</evidence>
<feature type="domain" description="PHD-type" evidence="16">
    <location>
        <begin position="1275"/>
        <end position="1320"/>
    </location>
</feature>
<dbReference type="GO" id="GO:0008270">
    <property type="term" value="F:zinc ion binding"/>
    <property type="evidence" value="ECO:0007669"/>
    <property type="project" value="UniProtKB-KW"/>
</dbReference>
<dbReference type="PROSITE" id="PS51136">
    <property type="entry name" value="WAC"/>
    <property type="match status" value="1"/>
</dbReference>
<organism evidence="19 20">
    <name type="scientific">Drosophila pseudoobscura pseudoobscura</name>
    <name type="common">Fruit fly</name>
    <dbReference type="NCBI Taxonomy" id="46245"/>
    <lineage>
        <taxon>Eukaryota</taxon>
        <taxon>Metazoa</taxon>
        <taxon>Ecdysozoa</taxon>
        <taxon>Arthropoda</taxon>
        <taxon>Hexapoda</taxon>
        <taxon>Insecta</taxon>
        <taxon>Pterygota</taxon>
        <taxon>Neoptera</taxon>
        <taxon>Endopterygota</taxon>
        <taxon>Diptera</taxon>
        <taxon>Brachycera</taxon>
        <taxon>Muscomorpha</taxon>
        <taxon>Ephydroidea</taxon>
        <taxon>Drosophilidae</taxon>
        <taxon>Drosophila</taxon>
        <taxon>Sophophora</taxon>
    </lineage>
</organism>
<proteinExistence type="predicted"/>
<feature type="compositionally biased region" description="Basic and acidic residues" evidence="14">
    <location>
        <begin position="724"/>
        <end position="742"/>
    </location>
</feature>
<dbReference type="InterPro" id="IPR001487">
    <property type="entry name" value="Bromodomain"/>
</dbReference>
<dbReference type="InterPro" id="IPR036427">
    <property type="entry name" value="Bromodomain-like_sf"/>
</dbReference>
<dbReference type="Gene3D" id="3.30.40.10">
    <property type="entry name" value="Zinc/RING finger domain, C3HC4 (zinc finger)"/>
    <property type="match status" value="2"/>
</dbReference>
<dbReference type="Proteomes" id="UP000001819">
    <property type="component" value="Chromosome 2"/>
</dbReference>
<feature type="compositionally biased region" description="Acidic residues" evidence="14">
    <location>
        <begin position="975"/>
        <end position="986"/>
    </location>
</feature>
<dbReference type="InterPro" id="IPR019787">
    <property type="entry name" value="Znf_PHD-finger"/>
</dbReference>
<keyword evidence="8" id="KW-0804">Transcription</keyword>
<evidence type="ECO:0000313" key="19">
    <source>
        <dbReference type="Proteomes" id="UP000001819"/>
    </source>
</evidence>
<dbReference type="InterPro" id="IPR047171">
    <property type="entry name" value="BAZ1A"/>
</dbReference>
<gene>
    <name evidence="20" type="primary">Acf</name>
</gene>
<dbReference type="InterPro" id="IPR013136">
    <property type="entry name" value="WSTF_Acf1_Cbp146"/>
</dbReference>
<feature type="domain" description="Bromo" evidence="15">
    <location>
        <begin position="1411"/>
        <end position="1481"/>
    </location>
</feature>
<dbReference type="GO" id="GO:0045740">
    <property type="term" value="P:positive regulation of DNA replication"/>
    <property type="evidence" value="ECO:0007669"/>
    <property type="project" value="TreeGrafter"/>
</dbReference>
<keyword evidence="4" id="KW-0862">Zinc</keyword>
<evidence type="ECO:0000256" key="9">
    <source>
        <dbReference type="ARBA" id="ARBA00023242"/>
    </source>
</evidence>
<feature type="region of interest" description="Disordered" evidence="14">
    <location>
        <begin position="724"/>
        <end position="744"/>
    </location>
</feature>
<dbReference type="SMART" id="SM00297">
    <property type="entry name" value="BROMO"/>
    <property type="match status" value="1"/>
</dbReference>
<dbReference type="InterPro" id="IPR018501">
    <property type="entry name" value="DDT_dom"/>
</dbReference>
<dbReference type="PRINTS" id="PR00503">
    <property type="entry name" value="BROMODOMAIN"/>
</dbReference>
<dbReference type="Gene3D" id="1.20.920.10">
    <property type="entry name" value="Bromodomain-like"/>
    <property type="match status" value="1"/>
</dbReference>
<protein>
    <submittedName>
        <fullName evidence="20">Bromodomain adjacent to zinc finger domain protein 1A</fullName>
    </submittedName>
</protein>
<feature type="compositionally biased region" description="Basic residues" evidence="14">
    <location>
        <begin position="1201"/>
        <end position="1215"/>
    </location>
</feature>
<feature type="domain" description="PHD-type" evidence="16">
    <location>
        <begin position="1078"/>
        <end position="1128"/>
    </location>
</feature>
<dbReference type="FunFam" id="3.30.40.10:FF:000911">
    <property type="entry name" value="Chromatin accessibility complex (CHRAC)"/>
    <property type="match status" value="1"/>
</dbReference>
<comment type="subcellular location">
    <subcellularLocation>
        <location evidence="1 12">Nucleus</location>
    </subcellularLocation>
</comment>
<dbReference type="PANTHER" id="PTHR46510:SF1">
    <property type="entry name" value="BROMODOMAIN ADJACENT TO ZINC FINGER DOMAIN PROTEIN 1A"/>
    <property type="match status" value="1"/>
</dbReference>
<dbReference type="GO" id="GO:0006355">
    <property type="term" value="P:regulation of DNA-templated transcription"/>
    <property type="evidence" value="ECO:0007669"/>
    <property type="project" value="TreeGrafter"/>
</dbReference>